<organism evidence="11 12">
    <name type="scientific">Senna tora</name>
    <dbReference type="NCBI Taxonomy" id="362788"/>
    <lineage>
        <taxon>Eukaryota</taxon>
        <taxon>Viridiplantae</taxon>
        <taxon>Streptophyta</taxon>
        <taxon>Embryophyta</taxon>
        <taxon>Tracheophyta</taxon>
        <taxon>Spermatophyta</taxon>
        <taxon>Magnoliopsida</taxon>
        <taxon>eudicotyledons</taxon>
        <taxon>Gunneridae</taxon>
        <taxon>Pentapetalae</taxon>
        <taxon>rosids</taxon>
        <taxon>fabids</taxon>
        <taxon>Fabales</taxon>
        <taxon>Fabaceae</taxon>
        <taxon>Caesalpinioideae</taxon>
        <taxon>Cassia clade</taxon>
        <taxon>Senna</taxon>
    </lineage>
</organism>
<dbReference type="InterPro" id="IPR048050">
    <property type="entry name" value="ANTH_N_plant"/>
</dbReference>
<keyword evidence="4" id="KW-0254">Endocytosis</keyword>
<dbReference type="GO" id="GO:0005905">
    <property type="term" value="C:clathrin-coated pit"/>
    <property type="evidence" value="ECO:0007669"/>
    <property type="project" value="UniProtKB-SubCell"/>
</dbReference>
<dbReference type="GO" id="GO:0000149">
    <property type="term" value="F:SNARE binding"/>
    <property type="evidence" value="ECO:0007669"/>
    <property type="project" value="TreeGrafter"/>
</dbReference>
<keyword evidence="6" id="KW-0472">Membrane</keyword>
<dbReference type="InterPro" id="IPR045192">
    <property type="entry name" value="AP180-like"/>
</dbReference>
<dbReference type="GO" id="GO:0005546">
    <property type="term" value="F:phosphatidylinositol-4,5-bisphosphate binding"/>
    <property type="evidence" value="ECO:0007669"/>
    <property type="project" value="TreeGrafter"/>
</dbReference>
<comment type="subcellular location">
    <subcellularLocation>
        <location evidence="1">Cytoplasmic vesicle</location>
        <location evidence="1">Clathrin-coated vesicle</location>
    </subcellularLocation>
    <subcellularLocation>
        <location evidence="2">Golgi apparatus</location>
    </subcellularLocation>
    <subcellularLocation>
        <location evidence="3">Membrane</location>
        <location evidence="3">Clathrin-coated pit</location>
    </subcellularLocation>
</comment>
<feature type="domain" description="ENTH" evidence="10">
    <location>
        <begin position="399"/>
        <end position="537"/>
    </location>
</feature>
<keyword evidence="5" id="KW-0333">Golgi apparatus</keyword>
<dbReference type="SUPFAM" id="SSF89009">
    <property type="entry name" value="GAT-like domain"/>
    <property type="match status" value="2"/>
</dbReference>
<dbReference type="GO" id="GO:0032050">
    <property type="term" value="F:clathrin heavy chain binding"/>
    <property type="evidence" value="ECO:0007669"/>
    <property type="project" value="TreeGrafter"/>
</dbReference>
<comment type="caution">
    <text evidence="11">The sequence shown here is derived from an EMBL/GenBank/DDBJ whole genome shotgun (WGS) entry which is preliminary data.</text>
</comment>
<dbReference type="InterPro" id="IPR008942">
    <property type="entry name" value="ENTH_VHS"/>
</dbReference>
<dbReference type="InterPro" id="IPR014712">
    <property type="entry name" value="ANTH_dom_sf"/>
</dbReference>
<proteinExistence type="predicted"/>
<dbReference type="SMART" id="SM00273">
    <property type="entry name" value="ENTH"/>
    <property type="match status" value="2"/>
</dbReference>
<dbReference type="GO" id="GO:0006900">
    <property type="term" value="P:vesicle budding from membrane"/>
    <property type="evidence" value="ECO:0007669"/>
    <property type="project" value="TreeGrafter"/>
</dbReference>
<dbReference type="Gene3D" id="1.25.40.90">
    <property type="match status" value="2"/>
</dbReference>
<evidence type="ECO:0000256" key="7">
    <source>
        <dbReference type="ARBA" id="ARBA00023176"/>
    </source>
</evidence>
<protein>
    <submittedName>
        <fullName evidence="11">Putative clathrin assembly protein</fullName>
    </submittedName>
</protein>
<dbReference type="PANTHER" id="PTHR22951:SF110">
    <property type="entry name" value="CLATHRIN ASSEMBLY PROTEIN"/>
    <property type="match status" value="1"/>
</dbReference>
<keyword evidence="12" id="KW-1185">Reference proteome</keyword>
<keyword evidence="7" id="KW-0168">Coated pit</keyword>
<gene>
    <name evidence="11" type="ORF">G2W53_006586</name>
</gene>
<dbReference type="CDD" id="cd03564">
    <property type="entry name" value="ANTH_N"/>
    <property type="match status" value="2"/>
</dbReference>
<dbReference type="PROSITE" id="PS50942">
    <property type="entry name" value="ENTH"/>
    <property type="match status" value="2"/>
</dbReference>
<dbReference type="InterPro" id="IPR013809">
    <property type="entry name" value="ENTH"/>
</dbReference>
<evidence type="ECO:0000256" key="6">
    <source>
        <dbReference type="ARBA" id="ARBA00023136"/>
    </source>
</evidence>
<dbReference type="EMBL" id="JAAIUW010000003">
    <property type="protein sequence ID" value="KAF7838104.1"/>
    <property type="molecule type" value="Genomic_DNA"/>
</dbReference>
<evidence type="ECO:0000256" key="5">
    <source>
        <dbReference type="ARBA" id="ARBA00023034"/>
    </source>
</evidence>
<evidence type="ECO:0000313" key="12">
    <source>
        <dbReference type="Proteomes" id="UP000634136"/>
    </source>
</evidence>
<evidence type="ECO:0000256" key="4">
    <source>
        <dbReference type="ARBA" id="ARBA00022583"/>
    </source>
</evidence>
<evidence type="ECO:0000256" key="8">
    <source>
        <dbReference type="ARBA" id="ARBA00023329"/>
    </source>
</evidence>
<dbReference type="GO" id="GO:0005545">
    <property type="term" value="F:1-phosphatidylinositol binding"/>
    <property type="evidence" value="ECO:0007669"/>
    <property type="project" value="InterPro"/>
</dbReference>
<evidence type="ECO:0000256" key="3">
    <source>
        <dbReference type="ARBA" id="ARBA00004600"/>
    </source>
</evidence>
<dbReference type="GO" id="GO:0072583">
    <property type="term" value="P:clathrin-dependent endocytosis"/>
    <property type="evidence" value="ECO:0007669"/>
    <property type="project" value="InterPro"/>
</dbReference>
<evidence type="ECO:0000256" key="1">
    <source>
        <dbReference type="ARBA" id="ARBA00004132"/>
    </source>
</evidence>
<dbReference type="FunFam" id="1.20.58.150:FF:000005">
    <property type="entry name" value="putative clathrin assembly protein At2g25430"/>
    <property type="match status" value="1"/>
</dbReference>
<feature type="domain" description="ENTH" evidence="10">
    <location>
        <begin position="17"/>
        <end position="156"/>
    </location>
</feature>
<dbReference type="SUPFAM" id="SSF48464">
    <property type="entry name" value="ENTH/VHS domain"/>
    <property type="match status" value="2"/>
</dbReference>
<feature type="region of interest" description="Disordered" evidence="9">
    <location>
        <begin position="768"/>
        <end position="820"/>
    </location>
</feature>
<keyword evidence="8" id="KW-0968">Cytoplasmic vesicle</keyword>
<dbReference type="AlphaFoldDB" id="A0A834X4Y5"/>
<evidence type="ECO:0000313" key="11">
    <source>
        <dbReference type="EMBL" id="KAF7838104.1"/>
    </source>
</evidence>
<reference evidence="11" key="1">
    <citation type="submission" date="2020-09" db="EMBL/GenBank/DDBJ databases">
        <title>Genome-Enabled Discovery of Anthraquinone Biosynthesis in Senna tora.</title>
        <authorList>
            <person name="Kang S.-H."/>
            <person name="Pandey R.P."/>
            <person name="Lee C.-M."/>
            <person name="Sim J.-S."/>
            <person name="Jeong J.-T."/>
            <person name="Choi B.-S."/>
            <person name="Jung M."/>
            <person name="Ginzburg D."/>
            <person name="Zhao K."/>
            <person name="Won S.Y."/>
            <person name="Oh T.-J."/>
            <person name="Yu Y."/>
            <person name="Kim N.-H."/>
            <person name="Lee O.R."/>
            <person name="Lee T.-H."/>
            <person name="Bashyal P."/>
            <person name="Kim T.-S."/>
            <person name="Lee W.-H."/>
            <person name="Kawkins C."/>
            <person name="Kim C.-K."/>
            <person name="Kim J.S."/>
            <person name="Ahn B.O."/>
            <person name="Rhee S.Y."/>
            <person name="Sohng J.K."/>
        </authorList>
    </citation>
    <scope>NUCLEOTIDE SEQUENCE</scope>
    <source>
        <tissue evidence="11">Leaf</tissue>
    </source>
</reference>
<sequence>MAGGKRKSVKGTSKTTKGNSEYKALDHAITKATNPKQNLPKEKHVKTIFDALSPSSSPRSDIIYCIYSLAMRLSQTHNWTVALKTLFIIHRAMRELDDAVWEEFISYSREREHMLNLLHFQDASTANALDYSAWVRGYGLYLDERLRCFAMFKYDVVTCIRSKEKKFNTQDLLLEQLPSIQELQSRILECKPKGAALYHPLLQYALSVVGGESLRLYAVITHKVVILLDKYLEMSPEDGAKALEIYKRSGIQAERLAVFFESCRGVEHGRGKRSNNNSNKDDESPADSSLPTLEDFLKEAPRILMPEDQQKMNNEEGGGNNAKENMNGGGSEGADDNNYCVIGKQEIRDVPTPPVGVAAPQLVNPLLVAFLLIEILIISFIGRMTGGIRKIRGNFKLAKASSEYKALDHAITKATNHKRLLPKEKHVRTIFFTLSPSTPRVDVVYCLSSLSSRLGQTRNWKVALKTLIIIHRAMRELDHTVWEEFINYSREREHMLNVIHFQDTSSPNALDYSAWIRNYALYLDERLRCYVMLNYDAVTYAKELKLETQDLLHQLPFIQELQFRLLQCKPRGAALYNPLIQYSLSIVASESVKLHVAITVRIVSLLDKFFEMNRSDAIKALDIYKKSGMQAQCLAAFFDTCRGMEFGRGQKFVNIKEHSDSFMTTLEDYIKDAPATSTLDHKVIVDKRGATAKDNSVADGDLKDEPRNEVAAAPQVADLLGLDDLLTGASEFEQNSYSLPSENSSNVGSPATGWEYVLFAELSCNEDGDEEMKRSGDQESVEGGGEITERTGQNIGYPYPPAPTTDAQCNSYPPHSVEPQQDIPFEFPILINQKSINPFE</sequence>
<evidence type="ECO:0000259" key="10">
    <source>
        <dbReference type="PROSITE" id="PS50942"/>
    </source>
</evidence>
<dbReference type="Proteomes" id="UP000634136">
    <property type="component" value="Unassembled WGS sequence"/>
</dbReference>
<dbReference type="GO" id="GO:0005794">
    <property type="term" value="C:Golgi apparatus"/>
    <property type="evidence" value="ECO:0007669"/>
    <property type="project" value="UniProtKB-SubCell"/>
</dbReference>
<dbReference type="InterPro" id="IPR011417">
    <property type="entry name" value="ANTH_dom"/>
</dbReference>
<dbReference type="Pfam" id="PF07651">
    <property type="entry name" value="ANTH"/>
    <property type="match status" value="2"/>
</dbReference>
<feature type="region of interest" description="Disordered" evidence="9">
    <location>
        <begin position="1"/>
        <end position="25"/>
    </location>
</feature>
<dbReference type="Gene3D" id="1.20.58.150">
    <property type="entry name" value="ANTH domain"/>
    <property type="match status" value="2"/>
</dbReference>
<evidence type="ECO:0000256" key="2">
    <source>
        <dbReference type="ARBA" id="ARBA00004555"/>
    </source>
</evidence>
<dbReference type="GO" id="GO:0030136">
    <property type="term" value="C:clathrin-coated vesicle"/>
    <property type="evidence" value="ECO:0007669"/>
    <property type="project" value="UniProtKB-SubCell"/>
</dbReference>
<dbReference type="PANTHER" id="PTHR22951">
    <property type="entry name" value="CLATHRIN ASSEMBLY PROTEIN"/>
    <property type="match status" value="1"/>
</dbReference>
<dbReference type="OrthoDB" id="44015at2759"/>
<feature type="region of interest" description="Disordered" evidence="9">
    <location>
        <begin position="267"/>
        <end position="290"/>
    </location>
</feature>
<evidence type="ECO:0000256" key="9">
    <source>
        <dbReference type="SAM" id="MobiDB-lite"/>
    </source>
</evidence>
<dbReference type="GO" id="GO:0048268">
    <property type="term" value="P:clathrin coat assembly"/>
    <property type="evidence" value="ECO:0007669"/>
    <property type="project" value="InterPro"/>
</dbReference>
<accession>A0A834X4Y5</accession>
<feature type="compositionally biased region" description="Low complexity" evidence="9">
    <location>
        <begin position="10"/>
        <end position="19"/>
    </location>
</feature>
<name>A0A834X4Y5_9FABA</name>